<dbReference type="EMBL" id="KQ087213">
    <property type="protein sequence ID" value="KLT41787.1"/>
    <property type="molecule type" value="Genomic_DNA"/>
</dbReference>
<dbReference type="GO" id="GO:0030905">
    <property type="term" value="C:retromer, tubulation complex"/>
    <property type="evidence" value="ECO:0007669"/>
    <property type="project" value="TreeGrafter"/>
</dbReference>
<feature type="region of interest" description="Disordered" evidence="1">
    <location>
        <begin position="1"/>
        <end position="64"/>
    </location>
</feature>
<sequence>MDPLAQDVNQGWASEAPAPISPPISSPSRAPQASPSTFIRDPQVYGDPGQALMSPSAELSKKEKPPPYLRVRIAALERNRKDLLIRFDASTNLPNFRTSLYRNMQRSYVEFQRFAEQLQLCCPQTIIPALPLPHTSAATDEEDDRLVRIVLQRWFSRVADDPQLQKEDELRSFIESDFGYNPIPPPSARKQTTGAAATSVLTAALSKVVRRGPLDEDDEIMSARTTLERLEPAWVAAAGSVGNLSKARKTLAAAQADVGAKLIGLATDESDMNLAAAERKMGRAYEQISGMAGQQITSDNVILNDTLAYQSTNARAARDALAQRTQILEDSHSATKTAITKRRNVERMKGSSNINPQKVDDAIAEMEEANAIESRLTNNLNAISAHLHTALRTHSRNAHEDVAVALLEHARMNIIFNRSVLRELEALKPDLARVTGPVLANPATPTTPTRTGPLMSPPVHTPTQAAFAPAPRQPGMSQSMYLPPPVEPGPRSQSAGVRAATPSTPSTPGNVDPLGGAPMAQSMYAAPGHRPPQRRQGRALDERKAAKLLAGGF</sequence>
<dbReference type="Gene3D" id="3.30.1520.10">
    <property type="entry name" value="Phox-like domain"/>
    <property type="match status" value="1"/>
</dbReference>
<gene>
    <name evidence="3" type="ORF">CC85DRAFT_286185</name>
</gene>
<dbReference type="SMART" id="SM00312">
    <property type="entry name" value="PX"/>
    <property type="match status" value="1"/>
</dbReference>
<dbReference type="OrthoDB" id="9976382at2759"/>
<organism evidence="3 4">
    <name type="scientific">Cutaneotrichosporon oleaginosum</name>
    <dbReference type="NCBI Taxonomy" id="879819"/>
    <lineage>
        <taxon>Eukaryota</taxon>
        <taxon>Fungi</taxon>
        <taxon>Dikarya</taxon>
        <taxon>Basidiomycota</taxon>
        <taxon>Agaricomycotina</taxon>
        <taxon>Tremellomycetes</taxon>
        <taxon>Trichosporonales</taxon>
        <taxon>Trichosporonaceae</taxon>
        <taxon>Cutaneotrichosporon</taxon>
    </lineage>
</organism>
<evidence type="ECO:0000313" key="4">
    <source>
        <dbReference type="Proteomes" id="UP000053611"/>
    </source>
</evidence>
<feature type="region of interest" description="Disordered" evidence="1">
    <location>
        <begin position="438"/>
        <end position="541"/>
    </location>
</feature>
<dbReference type="GeneID" id="28984030"/>
<dbReference type="Pfam" id="PF00787">
    <property type="entry name" value="PX"/>
    <property type="match status" value="1"/>
</dbReference>
<proteinExistence type="predicted"/>
<dbReference type="Pfam" id="PF09325">
    <property type="entry name" value="Vps5"/>
    <property type="match status" value="1"/>
</dbReference>
<dbReference type="InterPro" id="IPR037907">
    <property type="entry name" value="Vps17_PX"/>
</dbReference>
<evidence type="ECO:0000256" key="1">
    <source>
        <dbReference type="SAM" id="MobiDB-lite"/>
    </source>
</evidence>
<dbReference type="PANTHER" id="PTHR47433">
    <property type="entry name" value="VACUOLAR PROTEIN SORTING-ASSOCIATED PROTEIN 17"/>
    <property type="match status" value="1"/>
</dbReference>
<dbReference type="GO" id="GO:0032266">
    <property type="term" value="F:phosphatidylinositol-3-phosphate binding"/>
    <property type="evidence" value="ECO:0007669"/>
    <property type="project" value="TreeGrafter"/>
</dbReference>
<dbReference type="AlphaFoldDB" id="A0A0J0XL43"/>
<dbReference type="Proteomes" id="UP000053611">
    <property type="component" value="Unassembled WGS sequence"/>
</dbReference>
<dbReference type="GO" id="GO:0005768">
    <property type="term" value="C:endosome"/>
    <property type="evidence" value="ECO:0007669"/>
    <property type="project" value="TreeGrafter"/>
</dbReference>
<dbReference type="Gene3D" id="1.20.1270.60">
    <property type="entry name" value="Arfaptin homology (AH) domain/BAR domain"/>
    <property type="match status" value="1"/>
</dbReference>
<reference evidence="3 4" key="1">
    <citation type="submission" date="2015-03" db="EMBL/GenBank/DDBJ databases">
        <title>Genomics and transcriptomics of the oil-accumulating basidiomycete yeast T. oleaginosus allow insights into substrate utilization and the diverse evolutionary trajectories of mating systems in fungi.</title>
        <authorList>
            <consortium name="DOE Joint Genome Institute"/>
            <person name="Kourist R."/>
            <person name="Kracht O."/>
            <person name="Bracharz F."/>
            <person name="Lipzen A."/>
            <person name="Nolan M."/>
            <person name="Ohm R."/>
            <person name="Grigoriev I."/>
            <person name="Sun S."/>
            <person name="Heitman J."/>
            <person name="Bruck T."/>
            <person name="Nowrousian M."/>
        </authorList>
    </citation>
    <scope>NUCLEOTIDE SEQUENCE [LARGE SCALE GENOMIC DNA]</scope>
    <source>
        <strain evidence="3 4">IBC0246</strain>
    </source>
</reference>
<dbReference type="PANTHER" id="PTHR47433:SF1">
    <property type="entry name" value="VACUOLAR PROTEIN SORTING-ASSOCIATED PROTEIN 17"/>
    <property type="match status" value="1"/>
</dbReference>
<feature type="domain" description="PX" evidence="2">
    <location>
        <begin position="69"/>
        <end position="177"/>
    </location>
</feature>
<dbReference type="GO" id="GO:0006886">
    <property type="term" value="P:intracellular protein transport"/>
    <property type="evidence" value="ECO:0007669"/>
    <property type="project" value="TreeGrafter"/>
</dbReference>
<name>A0A0J0XL43_9TREE</name>
<dbReference type="InterPro" id="IPR027267">
    <property type="entry name" value="AH/BAR_dom_sf"/>
</dbReference>
<keyword evidence="4" id="KW-1185">Reference proteome</keyword>
<dbReference type="InterPro" id="IPR036871">
    <property type="entry name" value="PX_dom_sf"/>
</dbReference>
<dbReference type="CDD" id="cd06891">
    <property type="entry name" value="PX_Vps17p"/>
    <property type="match status" value="1"/>
</dbReference>
<dbReference type="InterPro" id="IPR001683">
    <property type="entry name" value="PX_dom"/>
</dbReference>
<feature type="compositionally biased region" description="Polar residues" evidence="1">
    <location>
        <begin position="491"/>
        <end position="509"/>
    </location>
</feature>
<feature type="compositionally biased region" description="Low complexity" evidence="1">
    <location>
        <begin position="26"/>
        <end position="36"/>
    </location>
</feature>
<evidence type="ECO:0000313" key="3">
    <source>
        <dbReference type="EMBL" id="KLT41787.1"/>
    </source>
</evidence>
<feature type="compositionally biased region" description="Low complexity" evidence="1">
    <location>
        <begin position="442"/>
        <end position="453"/>
    </location>
</feature>
<evidence type="ECO:0000259" key="2">
    <source>
        <dbReference type="SMART" id="SM00312"/>
    </source>
</evidence>
<dbReference type="CDD" id="cd07596">
    <property type="entry name" value="BAR_SNX"/>
    <property type="match status" value="1"/>
</dbReference>
<protein>
    <recommendedName>
        <fullName evidence="2">PX domain-containing protein</fullName>
    </recommendedName>
</protein>
<dbReference type="SUPFAM" id="SSF64268">
    <property type="entry name" value="PX domain"/>
    <property type="match status" value="1"/>
</dbReference>
<dbReference type="STRING" id="879819.A0A0J0XL43"/>
<dbReference type="InterPro" id="IPR053055">
    <property type="entry name" value="VPS17"/>
</dbReference>
<dbReference type="InterPro" id="IPR015404">
    <property type="entry name" value="Vps5_C"/>
</dbReference>
<dbReference type="RefSeq" id="XP_018278278.1">
    <property type="nucleotide sequence ID" value="XM_018423427.1"/>
</dbReference>
<dbReference type="GO" id="GO:0042147">
    <property type="term" value="P:retrograde transport, endosome to Golgi"/>
    <property type="evidence" value="ECO:0007669"/>
    <property type="project" value="TreeGrafter"/>
</dbReference>
<accession>A0A0J0XL43</accession>
<dbReference type="GO" id="GO:0005829">
    <property type="term" value="C:cytosol"/>
    <property type="evidence" value="ECO:0007669"/>
    <property type="project" value="GOC"/>
</dbReference>